<dbReference type="Proteomes" id="UP000075243">
    <property type="component" value="Unassembled WGS sequence"/>
</dbReference>
<evidence type="ECO:0000313" key="2">
    <source>
        <dbReference type="Proteomes" id="UP000075243"/>
    </source>
</evidence>
<gene>
    <name evidence="1" type="ORF">KK1_028673</name>
</gene>
<reference evidence="1" key="1">
    <citation type="journal article" date="2012" name="Nat. Biotechnol.">
        <title>Draft genome sequence of pigeonpea (Cajanus cajan), an orphan legume crop of resource-poor farmers.</title>
        <authorList>
            <person name="Varshney R.K."/>
            <person name="Chen W."/>
            <person name="Li Y."/>
            <person name="Bharti A.K."/>
            <person name="Saxena R.K."/>
            <person name="Schlueter J.A."/>
            <person name="Donoghue M.T."/>
            <person name="Azam S."/>
            <person name="Fan G."/>
            <person name="Whaley A.M."/>
            <person name="Farmer A.D."/>
            <person name="Sheridan J."/>
            <person name="Iwata A."/>
            <person name="Tuteja R."/>
            <person name="Penmetsa R.V."/>
            <person name="Wu W."/>
            <person name="Upadhyaya H.D."/>
            <person name="Yang S.P."/>
            <person name="Shah T."/>
            <person name="Saxena K.B."/>
            <person name="Michael T."/>
            <person name="McCombie W.R."/>
            <person name="Yang B."/>
            <person name="Zhang G."/>
            <person name="Yang H."/>
            <person name="Wang J."/>
            <person name="Spillane C."/>
            <person name="Cook D.R."/>
            <person name="May G.D."/>
            <person name="Xu X."/>
            <person name="Jackson S.A."/>
        </authorList>
    </citation>
    <scope>NUCLEOTIDE SEQUENCE [LARGE SCALE GENOMIC DNA]</scope>
</reference>
<dbReference type="AlphaFoldDB" id="A0A151S469"/>
<dbReference type="PANTHER" id="PTHR11439:SF502">
    <property type="entry name" value="SECRETED RXLR EFFECTOR PROTEIN 161-LIKE"/>
    <property type="match status" value="1"/>
</dbReference>
<evidence type="ECO:0000313" key="1">
    <source>
        <dbReference type="EMBL" id="KYP49589.1"/>
    </source>
</evidence>
<dbReference type="OMA" id="KLEGECW"/>
<name>A0A151S469_CAJCA</name>
<organism evidence="1 2">
    <name type="scientific">Cajanus cajan</name>
    <name type="common">Pigeon pea</name>
    <name type="synonym">Cajanus indicus</name>
    <dbReference type="NCBI Taxonomy" id="3821"/>
    <lineage>
        <taxon>Eukaryota</taxon>
        <taxon>Viridiplantae</taxon>
        <taxon>Streptophyta</taxon>
        <taxon>Embryophyta</taxon>
        <taxon>Tracheophyta</taxon>
        <taxon>Spermatophyta</taxon>
        <taxon>Magnoliopsida</taxon>
        <taxon>eudicotyledons</taxon>
        <taxon>Gunneridae</taxon>
        <taxon>Pentapetalae</taxon>
        <taxon>rosids</taxon>
        <taxon>fabids</taxon>
        <taxon>Fabales</taxon>
        <taxon>Fabaceae</taxon>
        <taxon>Papilionoideae</taxon>
        <taxon>50 kb inversion clade</taxon>
        <taxon>NPAAA clade</taxon>
        <taxon>indigoferoid/millettioid clade</taxon>
        <taxon>Phaseoleae</taxon>
        <taxon>Cajanus</taxon>
    </lineage>
</organism>
<accession>A0A151S469</accession>
<dbReference type="CDD" id="cd09272">
    <property type="entry name" value="RNase_HI_RT_Ty1"/>
    <property type="match status" value="1"/>
</dbReference>
<dbReference type="Gramene" id="C.cajan_27379.t">
    <property type="protein sequence ID" value="C.cajan_27379.t.cds1"/>
    <property type="gene ID" value="C.cajan_27379"/>
</dbReference>
<sequence>MSFEVLRGTTDYGLWFLQNKSGELQGYADSDWAGSIDDSKSTSGYVFSFGSGVLTLNSKKQEVVAQSSAEAEYISATAAANHVIWLRKILYNVKQHQNEATIIWVDNKSVIAIAKNPILYGRTKHIKVKYHAIRGVEKSKEVSLEHCSSENQIANIMTKALSKSKFEMRIKLQTS</sequence>
<dbReference type="PANTHER" id="PTHR11439">
    <property type="entry name" value="GAG-POL-RELATED RETROTRANSPOSON"/>
    <property type="match status" value="1"/>
</dbReference>
<proteinExistence type="predicted"/>
<keyword evidence="2" id="KW-1185">Reference proteome</keyword>
<dbReference type="EMBL" id="KQ483473">
    <property type="protein sequence ID" value="KYP49589.1"/>
    <property type="molecule type" value="Genomic_DNA"/>
</dbReference>
<protein>
    <submittedName>
        <fullName evidence="1">Copia protein</fullName>
    </submittedName>
</protein>